<dbReference type="EMBL" id="JACHJD010000016">
    <property type="protein sequence ID" value="MBB5107939.1"/>
    <property type="molecule type" value="Genomic_DNA"/>
</dbReference>
<reference evidence="1 2" key="1">
    <citation type="submission" date="2020-08" db="EMBL/GenBank/DDBJ databases">
        <title>Genomic Encyclopedia of Type Strains, Phase III (KMG-III): the genomes of soil and plant-associated and newly described type strains.</title>
        <authorList>
            <person name="Whitman W."/>
        </authorList>
    </citation>
    <scope>NUCLEOTIDE SEQUENCE [LARGE SCALE GENOMIC DNA]</scope>
    <source>
        <strain evidence="1 2">CECT 3146</strain>
    </source>
</reference>
<gene>
    <name evidence="1" type="ORF">FHS40_007060</name>
</gene>
<comment type="caution">
    <text evidence="1">The sequence shown here is derived from an EMBL/GenBank/DDBJ whole genome shotgun (WGS) entry which is preliminary data.</text>
</comment>
<dbReference type="RefSeq" id="WP_229879690.1">
    <property type="nucleotide sequence ID" value="NZ_BMSQ01000029.1"/>
</dbReference>
<dbReference type="Proteomes" id="UP000549009">
    <property type="component" value="Unassembled WGS sequence"/>
</dbReference>
<keyword evidence="2" id="KW-1185">Reference proteome</keyword>
<accession>A0A7W8EYB7</accession>
<dbReference type="AlphaFoldDB" id="A0A7W8EYB7"/>
<name>A0A7W8EYB7_STRST</name>
<evidence type="ECO:0000313" key="1">
    <source>
        <dbReference type="EMBL" id="MBB5107939.1"/>
    </source>
</evidence>
<protein>
    <submittedName>
        <fullName evidence="1">Uncharacterized protein</fullName>
    </submittedName>
</protein>
<sequence length="193" mass="21449">MTMMMWATEFGPSHEGRAAAVLADGSEPKPALFDAGSSAEVYETSDWWVYDGTLGTPRARAVRGACACGWRGEERFAIDWERVDPDAPDAYDLTGPYRAWKRHVGEVERRTVSLPADVQHLLEQLHERLTVLAEDAPLAALRAVGALEHTLAETGQRAAFGAWQDEQDWDAIATKLGLTEAHSRARLHKYNLY</sequence>
<organism evidence="1 2">
    <name type="scientific">Streptomyces spectabilis</name>
    <dbReference type="NCBI Taxonomy" id="68270"/>
    <lineage>
        <taxon>Bacteria</taxon>
        <taxon>Bacillati</taxon>
        <taxon>Actinomycetota</taxon>
        <taxon>Actinomycetes</taxon>
        <taxon>Kitasatosporales</taxon>
        <taxon>Streptomycetaceae</taxon>
        <taxon>Streptomyces</taxon>
    </lineage>
</organism>
<proteinExistence type="predicted"/>
<evidence type="ECO:0000313" key="2">
    <source>
        <dbReference type="Proteomes" id="UP000549009"/>
    </source>
</evidence>